<evidence type="ECO:0000256" key="1">
    <source>
        <dbReference type="SAM" id="Coils"/>
    </source>
</evidence>
<sequence>MLIEILIILFTIIIFYEIFNDTFFISKNNLICENFAITVNNSLPDQNNKNVGLLQKVSGNQDMTINDINSKLSKLNDNINILNQKIKAKSDVGLQKYNEITEGADVDINNTENL</sequence>
<reference evidence="2" key="1">
    <citation type="journal article" date="2020" name="Nature">
        <title>Giant virus diversity and host interactions through global metagenomics.</title>
        <authorList>
            <person name="Schulz F."/>
            <person name="Roux S."/>
            <person name="Paez-Espino D."/>
            <person name="Jungbluth S."/>
            <person name="Walsh D.A."/>
            <person name="Denef V.J."/>
            <person name="McMahon K.D."/>
            <person name="Konstantinidis K.T."/>
            <person name="Eloe-Fadrosh E.A."/>
            <person name="Kyrpides N.C."/>
            <person name="Woyke T."/>
        </authorList>
    </citation>
    <scope>NUCLEOTIDE SEQUENCE</scope>
    <source>
        <strain evidence="2">GVMAG-M-3300022752-39</strain>
    </source>
</reference>
<protein>
    <submittedName>
        <fullName evidence="2">Uncharacterized protein</fullName>
    </submittedName>
</protein>
<feature type="coiled-coil region" evidence="1">
    <location>
        <begin position="65"/>
        <end position="92"/>
    </location>
</feature>
<keyword evidence="1" id="KW-0175">Coiled coil</keyword>
<evidence type="ECO:0000313" key="2">
    <source>
        <dbReference type="EMBL" id="QHT08183.1"/>
    </source>
</evidence>
<dbReference type="AlphaFoldDB" id="A0A6C0CVD1"/>
<organism evidence="2">
    <name type="scientific">viral metagenome</name>
    <dbReference type="NCBI Taxonomy" id="1070528"/>
    <lineage>
        <taxon>unclassified sequences</taxon>
        <taxon>metagenomes</taxon>
        <taxon>organismal metagenomes</taxon>
    </lineage>
</organism>
<name>A0A6C0CVD1_9ZZZZ</name>
<proteinExistence type="predicted"/>
<dbReference type="EMBL" id="MN739491">
    <property type="protein sequence ID" value="QHT08183.1"/>
    <property type="molecule type" value="Genomic_DNA"/>
</dbReference>
<accession>A0A6C0CVD1</accession>